<proteinExistence type="predicted"/>
<evidence type="ECO:0000313" key="3">
    <source>
        <dbReference type="Proteomes" id="UP000800035"/>
    </source>
</evidence>
<dbReference type="Proteomes" id="UP000800035">
    <property type="component" value="Unassembled WGS sequence"/>
</dbReference>
<feature type="region of interest" description="Disordered" evidence="1">
    <location>
        <begin position="224"/>
        <end position="244"/>
    </location>
</feature>
<dbReference type="AlphaFoldDB" id="A0A6A5TA57"/>
<dbReference type="EMBL" id="ML977035">
    <property type="protein sequence ID" value="KAF1949583.1"/>
    <property type="molecule type" value="Genomic_DNA"/>
</dbReference>
<gene>
    <name evidence="2" type="ORF">CC80DRAFT_555158</name>
</gene>
<evidence type="ECO:0000313" key="2">
    <source>
        <dbReference type="EMBL" id="KAF1949583.1"/>
    </source>
</evidence>
<protein>
    <recommendedName>
        <fullName evidence="4">EthD domain-containing protein</fullName>
    </recommendedName>
</protein>
<reference evidence="2" key="1">
    <citation type="journal article" date="2020" name="Stud. Mycol.">
        <title>101 Dothideomycetes genomes: a test case for predicting lifestyles and emergence of pathogens.</title>
        <authorList>
            <person name="Haridas S."/>
            <person name="Albert R."/>
            <person name="Binder M."/>
            <person name="Bloem J."/>
            <person name="Labutti K."/>
            <person name="Salamov A."/>
            <person name="Andreopoulos B."/>
            <person name="Baker S."/>
            <person name="Barry K."/>
            <person name="Bills G."/>
            <person name="Bluhm B."/>
            <person name="Cannon C."/>
            <person name="Castanera R."/>
            <person name="Culley D."/>
            <person name="Daum C."/>
            <person name="Ezra D."/>
            <person name="Gonzalez J."/>
            <person name="Henrissat B."/>
            <person name="Kuo A."/>
            <person name="Liang C."/>
            <person name="Lipzen A."/>
            <person name="Lutzoni F."/>
            <person name="Magnuson J."/>
            <person name="Mondo S."/>
            <person name="Nolan M."/>
            <person name="Ohm R."/>
            <person name="Pangilinan J."/>
            <person name="Park H.-J."/>
            <person name="Ramirez L."/>
            <person name="Alfaro M."/>
            <person name="Sun H."/>
            <person name="Tritt A."/>
            <person name="Yoshinaga Y."/>
            <person name="Zwiers L.-H."/>
            <person name="Turgeon B."/>
            <person name="Goodwin S."/>
            <person name="Spatafora J."/>
            <person name="Crous P."/>
            <person name="Grigoriev I."/>
        </authorList>
    </citation>
    <scope>NUCLEOTIDE SEQUENCE</scope>
    <source>
        <strain evidence="2">CBS 675.92</strain>
    </source>
</reference>
<accession>A0A6A5TA57</accession>
<keyword evidence="3" id="KW-1185">Reference proteome</keyword>
<organism evidence="2 3">
    <name type="scientific">Byssothecium circinans</name>
    <dbReference type="NCBI Taxonomy" id="147558"/>
    <lineage>
        <taxon>Eukaryota</taxon>
        <taxon>Fungi</taxon>
        <taxon>Dikarya</taxon>
        <taxon>Ascomycota</taxon>
        <taxon>Pezizomycotina</taxon>
        <taxon>Dothideomycetes</taxon>
        <taxon>Pleosporomycetidae</taxon>
        <taxon>Pleosporales</taxon>
        <taxon>Massarineae</taxon>
        <taxon>Massarinaceae</taxon>
        <taxon>Byssothecium</taxon>
    </lineage>
</organism>
<sequence length="244" mass="28131">MAPGIFCIWSTTNPDITTRSDGSEETFSDAITAFPGVTRGFHMKQAEPNMMPPPYNHDVPFITVYHFSDAQIYQQREFKDLEKQFQSKKENAFMPRFYEEIVRIEEEGCENNLEIGELMAVWTAETPDDVPKFEKFHREVIVGNLRQSPNFMRARVYQQIGGFEPNEKVSSPFLFLHEWDSDELPWAELVDAAMTQEWQENIEGGLKWEGGCYYVKSRSRKEGELVNGKKGDNGIEVRVEAPGE</sequence>
<dbReference type="OrthoDB" id="2851338at2759"/>
<evidence type="ECO:0000256" key="1">
    <source>
        <dbReference type="SAM" id="MobiDB-lite"/>
    </source>
</evidence>
<evidence type="ECO:0008006" key="4">
    <source>
        <dbReference type="Google" id="ProtNLM"/>
    </source>
</evidence>
<name>A0A6A5TA57_9PLEO</name>